<evidence type="ECO:0000313" key="2">
    <source>
        <dbReference type="Proteomes" id="UP001457282"/>
    </source>
</evidence>
<gene>
    <name evidence="1" type="ORF">M0R45_006990</name>
</gene>
<dbReference type="AlphaFoldDB" id="A0AAW1YSK8"/>
<reference evidence="1 2" key="1">
    <citation type="journal article" date="2023" name="G3 (Bethesda)">
        <title>A chromosome-length genome assembly and annotation of blackberry (Rubus argutus, cv. 'Hillquist').</title>
        <authorList>
            <person name="Bruna T."/>
            <person name="Aryal R."/>
            <person name="Dudchenko O."/>
            <person name="Sargent D.J."/>
            <person name="Mead D."/>
            <person name="Buti M."/>
            <person name="Cavallini A."/>
            <person name="Hytonen T."/>
            <person name="Andres J."/>
            <person name="Pham M."/>
            <person name="Weisz D."/>
            <person name="Mascagni F."/>
            <person name="Usai G."/>
            <person name="Natali L."/>
            <person name="Bassil N."/>
            <person name="Fernandez G.E."/>
            <person name="Lomsadze A."/>
            <person name="Armour M."/>
            <person name="Olukolu B."/>
            <person name="Poorten T."/>
            <person name="Britton C."/>
            <person name="Davik J."/>
            <person name="Ashrafi H."/>
            <person name="Aiden E.L."/>
            <person name="Borodovsky M."/>
            <person name="Worthington M."/>
        </authorList>
    </citation>
    <scope>NUCLEOTIDE SEQUENCE [LARGE SCALE GENOMIC DNA]</scope>
    <source>
        <strain evidence="1">PI 553951</strain>
    </source>
</reference>
<dbReference type="EMBL" id="JBEDUW010000001">
    <property type="protein sequence ID" value="KAK9951552.1"/>
    <property type="molecule type" value="Genomic_DNA"/>
</dbReference>
<dbReference type="Proteomes" id="UP001457282">
    <property type="component" value="Unassembled WGS sequence"/>
</dbReference>
<sequence length="90" mass="9101">MVVILGSGGRELEVRSACLAIGVGDPLGDLTLGKILEVRCFNSYTGVITLDSPLGRGCDFTCAEASAILGVTLHSRLLGFVGGGADFGGS</sequence>
<name>A0AAW1YSK8_RUBAR</name>
<proteinExistence type="predicted"/>
<comment type="caution">
    <text evidence="1">The sequence shown here is derived from an EMBL/GenBank/DDBJ whole genome shotgun (WGS) entry which is preliminary data.</text>
</comment>
<keyword evidence="2" id="KW-1185">Reference proteome</keyword>
<accession>A0AAW1YSK8</accession>
<evidence type="ECO:0000313" key="1">
    <source>
        <dbReference type="EMBL" id="KAK9951552.1"/>
    </source>
</evidence>
<protein>
    <submittedName>
        <fullName evidence="1">Uncharacterized protein</fullName>
    </submittedName>
</protein>
<organism evidence="1 2">
    <name type="scientific">Rubus argutus</name>
    <name type="common">Southern blackberry</name>
    <dbReference type="NCBI Taxonomy" id="59490"/>
    <lineage>
        <taxon>Eukaryota</taxon>
        <taxon>Viridiplantae</taxon>
        <taxon>Streptophyta</taxon>
        <taxon>Embryophyta</taxon>
        <taxon>Tracheophyta</taxon>
        <taxon>Spermatophyta</taxon>
        <taxon>Magnoliopsida</taxon>
        <taxon>eudicotyledons</taxon>
        <taxon>Gunneridae</taxon>
        <taxon>Pentapetalae</taxon>
        <taxon>rosids</taxon>
        <taxon>fabids</taxon>
        <taxon>Rosales</taxon>
        <taxon>Rosaceae</taxon>
        <taxon>Rosoideae</taxon>
        <taxon>Rosoideae incertae sedis</taxon>
        <taxon>Rubus</taxon>
    </lineage>
</organism>